<dbReference type="EMBL" id="LJYF01000004">
    <property type="protein sequence ID" value="KRQ01850.1"/>
    <property type="molecule type" value="Genomic_DNA"/>
</dbReference>
<gene>
    <name evidence="2" type="ORF">AOQ72_10565</name>
</gene>
<sequence>MTAMANTDMATEPRPEHDAEDDAPRSARPRRMLTEKQVLEIVPVSRRTLFRMLKDGEFPKPVFPSPNRRFWYETEIVAWQRALDEHGRQRRLRRASGSKF</sequence>
<dbReference type="Gene3D" id="1.10.238.160">
    <property type="match status" value="1"/>
</dbReference>
<reference evidence="2 3" key="1">
    <citation type="submission" date="2015-09" db="EMBL/GenBank/DDBJ databases">
        <title>Draft Genome Sequence of the Strain BR 3267 (Bradyrhizobium yuanmingense) recommended as inoculant for cowpea in Brazil.</title>
        <authorList>
            <person name="Simoes-Araujo J.L."/>
            <person name="Zilli J.E."/>
        </authorList>
    </citation>
    <scope>NUCLEOTIDE SEQUENCE [LARGE SCALE GENOMIC DNA]</scope>
    <source>
        <strain evidence="2 3">BR3267</strain>
    </source>
</reference>
<dbReference type="InterPro" id="IPR010260">
    <property type="entry name" value="AlpA"/>
</dbReference>
<evidence type="ECO:0008006" key="4">
    <source>
        <dbReference type="Google" id="ProtNLM"/>
    </source>
</evidence>
<evidence type="ECO:0000256" key="1">
    <source>
        <dbReference type="SAM" id="MobiDB-lite"/>
    </source>
</evidence>
<protein>
    <recommendedName>
        <fullName evidence="4">AlpA family phage regulatory protein</fullName>
    </recommendedName>
</protein>
<dbReference type="Pfam" id="PF05930">
    <property type="entry name" value="Phage_AlpA"/>
    <property type="match status" value="1"/>
</dbReference>
<evidence type="ECO:0000313" key="2">
    <source>
        <dbReference type="EMBL" id="KRQ01850.1"/>
    </source>
</evidence>
<organism evidence="2 3">
    <name type="scientific">Bradyrhizobium yuanmingense</name>
    <dbReference type="NCBI Taxonomy" id="108015"/>
    <lineage>
        <taxon>Bacteria</taxon>
        <taxon>Pseudomonadati</taxon>
        <taxon>Pseudomonadota</taxon>
        <taxon>Alphaproteobacteria</taxon>
        <taxon>Hyphomicrobiales</taxon>
        <taxon>Nitrobacteraceae</taxon>
        <taxon>Bradyrhizobium</taxon>
    </lineage>
</organism>
<comment type="caution">
    <text evidence="2">The sequence shown here is derived from an EMBL/GenBank/DDBJ whole genome shotgun (WGS) entry which is preliminary data.</text>
</comment>
<feature type="compositionally biased region" description="Basic and acidic residues" evidence="1">
    <location>
        <begin position="11"/>
        <end position="25"/>
    </location>
</feature>
<dbReference type="AlphaFoldDB" id="A0A0R3CWA9"/>
<dbReference type="SUPFAM" id="SSF46955">
    <property type="entry name" value="Putative DNA-binding domain"/>
    <property type="match status" value="1"/>
</dbReference>
<evidence type="ECO:0000313" key="3">
    <source>
        <dbReference type="Proteomes" id="UP000051380"/>
    </source>
</evidence>
<accession>A0A0R3CWA9</accession>
<feature type="region of interest" description="Disordered" evidence="1">
    <location>
        <begin position="1"/>
        <end position="32"/>
    </location>
</feature>
<name>A0A0R3CWA9_9BRAD</name>
<dbReference type="Proteomes" id="UP000051380">
    <property type="component" value="Unassembled WGS sequence"/>
</dbReference>
<dbReference type="InterPro" id="IPR009061">
    <property type="entry name" value="DNA-bd_dom_put_sf"/>
</dbReference>
<proteinExistence type="predicted"/>